<feature type="region of interest" description="Disordered" evidence="1">
    <location>
        <begin position="241"/>
        <end position="262"/>
    </location>
</feature>
<evidence type="ECO:0000256" key="1">
    <source>
        <dbReference type="SAM" id="MobiDB-lite"/>
    </source>
</evidence>
<dbReference type="EMBL" id="JBFCZG010000007">
    <property type="protein sequence ID" value="KAL3420371.1"/>
    <property type="molecule type" value="Genomic_DNA"/>
</dbReference>
<feature type="compositionally biased region" description="Polar residues" evidence="1">
    <location>
        <begin position="494"/>
        <end position="505"/>
    </location>
</feature>
<feature type="region of interest" description="Disordered" evidence="1">
    <location>
        <begin position="183"/>
        <end position="226"/>
    </location>
</feature>
<name>A0ABR4PAN1_9HELO</name>
<keyword evidence="3" id="KW-1185">Reference proteome</keyword>
<feature type="compositionally biased region" description="Low complexity" evidence="1">
    <location>
        <begin position="337"/>
        <end position="348"/>
    </location>
</feature>
<protein>
    <submittedName>
        <fullName evidence="2">Uncharacterized protein</fullName>
    </submittedName>
</protein>
<feature type="compositionally biased region" description="Basic residues" evidence="1">
    <location>
        <begin position="37"/>
        <end position="46"/>
    </location>
</feature>
<proteinExistence type="predicted"/>
<comment type="caution">
    <text evidence="2">The sequence shown here is derived from an EMBL/GenBank/DDBJ whole genome shotgun (WGS) entry which is preliminary data.</text>
</comment>
<feature type="region of interest" description="Disordered" evidence="1">
    <location>
        <begin position="835"/>
        <end position="890"/>
    </location>
</feature>
<feature type="region of interest" description="Disordered" evidence="1">
    <location>
        <begin position="1"/>
        <end position="169"/>
    </location>
</feature>
<gene>
    <name evidence="2" type="ORF">PVAG01_08870</name>
</gene>
<feature type="region of interest" description="Disordered" evidence="1">
    <location>
        <begin position="449"/>
        <end position="539"/>
    </location>
</feature>
<organism evidence="2 3">
    <name type="scientific">Phlyctema vagabunda</name>
    <dbReference type="NCBI Taxonomy" id="108571"/>
    <lineage>
        <taxon>Eukaryota</taxon>
        <taxon>Fungi</taxon>
        <taxon>Dikarya</taxon>
        <taxon>Ascomycota</taxon>
        <taxon>Pezizomycotina</taxon>
        <taxon>Leotiomycetes</taxon>
        <taxon>Helotiales</taxon>
        <taxon>Dermateaceae</taxon>
        <taxon>Phlyctema</taxon>
    </lineage>
</organism>
<sequence length="890" mass="95460">MSRQADQGRDGGGSGSKDSSFNAVDGLKESETTKVTFRTKKKKKAKWSVLDLSDPTPRFTSGPGIPPPFPSRFGSSTSNADLDGVGAAAASHLKGKATADSAQEATTTSEGAKPITTTTPASPIDDVHPTSVSTTPTPPLLSPLSPSPAFTLPDPVPSSDLVSSLPLEPSSSVTFTNLKAIEDSPLPVDSAQQDPTSDPKSVQNRFESLKSRLERSVSTSEHSIPDHTASAAAAMGQDDGFDALEWDPSLPPASDNNSPEQLAVTPQPLAYTTVGSLVNPSAVPQFSAPNRIQREGAGRRVQATRDYQNAYFHHRPSAPAPALNTTHSMLYTQQLGANSNTASGTSSSQGRTMSRASTLSRDDEVFRRLEEMASPRVRAGNIAVGAASTSEQIDPSAGAKRLPDGENYQFTKVSNDLAGMENMQTLQRIAKYNNPFQEIARNRLSGLAATNAQPGPSQPLNGASAVGPAARQPNVYKMETGGDMYRDYRIPRTGSATPSQQSNPLLQARGYVPPKNAYNPPPGYPQPLTAGPPGQRTSTSAFNANSLYNTDTLVKGRTATGSFGPVHPYSIEESFKTANTSNAADAPNIPGASSQSASFNTDDPFNSNAPIIPIGTFPMTTSAFSTAPPFDTTGLSIAEMVKRHRIAQDPSAYDMPGHSHQSKSPWASDPTFVTKQQGLMRPQTAGDRNRPVDTLPLSSLTSYYPNGFPSNMDGKFTPLSQAVRDEMNNALRSPAHAAKVKELEKEKEINDWFYSGQRKFAMTAEDHASEKRNATQTAPRTNPFGPIGPPQKTREPVNNKPYTVEQMNNMKPAETAAPLVNAVYGSLLELTDEERAKRNGFTKPQPWQIDSSERGNESVFGEDWGPPPKRHGRDGRYQPGFHNPSSTHWE</sequence>
<evidence type="ECO:0000313" key="2">
    <source>
        <dbReference type="EMBL" id="KAL3420371.1"/>
    </source>
</evidence>
<feature type="region of interest" description="Disordered" evidence="1">
    <location>
        <begin position="769"/>
        <end position="798"/>
    </location>
</feature>
<feature type="compositionally biased region" description="Low complexity" evidence="1">
    <location>
        <begin position="142"/>
        <end position="169"/>
    </location>
</feature>
<accession>A0ABR4PAN1</accession>
<evidence type="ECO:0000313" key="3">
    <source>
        <dbReference type="Proteomes" id="UP001629113"/>
    </source>
</evidence>
<feature type="region of interest" description="Disordered" evidence="1">
    <location>
        <begin position="581"/>
        <end position="600"/>
    </location>
</feature>
<feature type="compositionally biased region" description="Polar residues" evidence="1">
    <location>
        <begin position="591"/>
        <end position="600"/>
    </location>
</feature>
<feature type="compositionally biased region" description="Polar residues" evidence="1">
    <location>
        <begin position="449"/>
        <end position="461"/>
    </location>
</feature>
<dbReference type="Proteomes" id="UP001629113">
    <property type="component" value="Unassembled WGS sequence"/>
</dbReference>
<feature type="compositionally biased region" description="Polar residues" evidence="1">
    <location>
        <begin position="349"/>
        <end position="359"/>
    </location>
</feature>
<feature type="compositionally biased region" description="Polar residues" evidence="1">
    <location>
        <begin position="100"/>
        <end position="121"/>
    </location>
</feature>
<reference evidence="2 3" key="1">
    <citation type="submission" date="2024-06" db="EMBL/GenBank/DDBJ databases">
        <title>Complete genome of Phlyctema vagabunda strain 19-DSS-EL-015.</title>
        <authorList>
            <person name="Fiorenzani C."/>
        </authorList>
    </citation>
    <scope>NUCLEOTIDE SEQUENCE [LARGE SCALE GENOMIC DNA]</scope>
    <source>
        <strain evidence="2 3">19-DSS-EL-015</strain>
    </source>
</reference>
<feature type="compositionally biased region" description="Polar residues" evidence="1">
    <location>
        <begin position="190"/>
        <end position="206"/>
    </location>
</feature>
<feature type="region of interest" description="Disordered" evidence="1">
    <location>
        <begin position="337"/>
        <end position="360"/>
    </location>
</feature>